<feature type="domain" description="Hint" evidence="2">
    <location>
        <begin position="14"/>
        <end position="107"/>
    </location>
</feature>
<feature type="region of interest" description="Disordered" evidence="1">
    <location>
        <begin position="226"/>
        <end position="249"/>
    </location>
</feature>
<comment type="caution">
    <text evidence="3">The sequence shown here is derived from an EMBL/GenBank/DDBJ whole genome shotgun (WGS) entry which is preliminary data.</text>
</comment>
<dbReference type="InterPro" id="IPR006141">
    <property type="entry name" value="Intein_N"/>
</dbReference>
<dbReference type="EMBL" id="VHSH01000006">
    <property type="protein sequence ID" value="TQV78593.1"/>
    <property type="molecule type" value="Genomic_DNA"/>
</dbReference>
<organism evidence="3 4">
    <name type="scientific">Denitrobaculum tricleocarpae</name>
    <dbReference type="NCBI Taxonomy" id="2591009"/>
    <lineage>
        <taxon>Bacteria</taxon>
        <taxon>Pseudomonadati</taxon>
        <taxon>Pseudomonadota</taxon>
        <taxon>Alphaproteobacteria</taxon>
        <taxon>Rhodospirillales</taxon>
        <taxon>Rhodospirillaceae</taxon>
        <taxon>Denitrobaculum</taxon>
    </lineage>
</organism>
<dbReference type="SUPFAM" id="SSF51294">
    <property type="entry name" value="Hedgehog/intein (Hint) domain"/>
    <property type="match status" value="1"/>
</dbReference>
<dbReference type="AlphaFoldDB" id="A0A545TMZ1"/>
<evidence type="ECO:0000256" key="1">
    <source>
        <dbReference type="SAM" id="MobiDB-lite"/>
    </source>
</evidence>
<dbReference type="InterPro" id="IPR003587">
    <property type="entry name" value="Hint_dom_N"/>
</dbReference>
<dbReference type="Gene3D" id="2.170.16.10">
    <property type="entry name" value="Hedgehog/Intein (Hint) domain"/>
    <property type="match status" value="1"/>
</dbReference>
<dbReference type="Proteomes" id="UP000315252">
    <property type="component" value="Unassembled WGS sequence"/>
</dbReference>
<sequence>MAEDPDYDREFRARYCFAAGTPVELPDGTSKPIEQIRVGDEVLAYDASDHKGQGALSPCRVTRTYATPDKLVIDFHGLKVTPGHVFLCGDGEFAGQHRMLMEILRSDGTIVSADGTVLRAATNAPVESREDAFVQVAYLTDGNDALMQSGKMRAGTLILTPEGESKSVLACLEEDGYRFDAETGLVAKDGEEPHPLYWYGEIPRPEDYVLKRSELTDADLYAEPEYRPEVAASAPPSKLGRGITPAEGTLHATAAKQAGETIH</sequence>
<evidence type="ECO:0000313" key="3">
    <source>
        <dbReference type="EMBL" id="TQV78593.1"/>
    </source>
</evidence>
<dbReference type="RefSeq" id="WP_142897926.1">
    <property type="nucleotide sequence ID" value="NZ_ML660057.1"/>
</dbReference>
<evidence type="ECO:0000259" key="2">
    <source>
        <dbReference type="SMART" id="SM00306"/>
    </source>
</evidence>
<dbReference type="CDD" id="cd00081">
    <property type="entry name" value="Hint"/>
    <property type="match status" value="1"/>
</dbReference>
<dbReference type="InterPro" id="IPR036844">
    <property type="entry name" value="Hint_dom_sf"/>
</dbReference>
<dbReference type="GO" id="GO:0016539">
    <property type="term" value="P:intein-mediated protein splicing"/>
    <property type="evidence" value="ECO:0007669"/>
    <property type="project" value="InterPro"/>
</dbReference>
<accession>A0A545TMZ1</accession>
<keyword evidence="4" id="KW-1185">Reference proteome</keyword>
<gene>
    <name evidence="3" type="ORF">FKG95_18750</name>
</gene>
<dbReference type="PROSITE" id="PS50817">
    <property type="entry name" value="INTEIN_N_TER"/>
    <property type="match status" value="1"/>
</dbReference>
<evidence type="ECO:0000313" key="4">
    <source>
        <dbReference type="Proteomes" id="UP000315252"/>
    </source>
</evidence>
<proteinExistence type="predicted"/>
<name>A0A545TMZ1_9PROT</name>
<dbReference type="OrthoDB" id="7355177at2"/>
<dbReference type="SMART" id="SM00306">
    <property type="entry name" value="HintN"/>
    <property type="match status" value="1"/>
</dbReference>
<reference evidence="3 4" key="1">
    <citation type="submission" date="2019-06" db="EMBL/GenBank/DDBJ databases">
        <title>Whole genome sequence for Rhodospirillaceae sp. R148.</title>
        <authorList>
            <person name="Wang G."/>
        </authorList>
    </citation>
    <scope>NUCLEOTIDE SEQUENCE [LARGE SCALE GENOMIC DNA]</scope>
    <source>
        <strain evidence="3 4">R148</strain>
    </source>
</reference>
<protein>
    <recommendedName>
        <fullName evidence="2">Hint domain-containing protein</fullName>
    </recommendedName>
</protein>